<gene>
    <name evidence="2" type="ORF">ACHAWO_011467</name>
</gene>
<name>A0ABD3QXG6_9STRA</name>
<proteinExistence type="predicted"/>
<sequence>MSNSQVEGSSANTADDEHETAPPSIELNLRLDENGRTTFDPAAAHQKVDASVEDTNNNAEQPSKRAKTETESSTMDYSSKSVLTNLHGFKLQDAMDSLLFDCEITDCGLLPRTFWMPAKGMEPRCFLENLAMQIFHHHVPKSSNFYYDQATSGSEWWVQIRPSPPAGRYSMLADESKDDKDDLAKSGISFHWDKDEDLRLLCGGSMYIHPHLSTVTYLTDLGAPTMVLSKRVDSMTGENIVEECDTSGFIAWPKTGKHLSFDGRYLHAAPSDLMERGAFDEQCKFAKEGLGDKQKKVAERRHRRVTFLVNIWLNYKPFNVNLFPDTMLNSLSKADLFDEFALFNRAIDDRKHSADVEVSITSDGAKEVTAEVSRPVDTVCMTWPMGAPDDDEQIQVPIPLGSIRKQRSEGSNVKLSWQAASINMSGRKGS</sequence>
<feature type="region of interest" description="Disordered" evidence="1">
    <location>
        <begin position="1"/>
        <end position="74"/>
    </location>
</feature>
<dbReference type="EMBL" id="JALLPJ020000032">
    <property type="protein sequence ID" value="KAL3804742.1"/>
    <property type="molecule type" value="Genomic_DNA"/>
</dbReference>
<evidence type="ECO:0000313" key="2">
    <source>
        <dbReference type="EMBL" id="KAL3804742.1"/>
    </source>
</evidence>
<keyword evidence="3" id="KW-1185">Reference proteome</keyword>
<evidence type="ECO:0000256" key="1">
    <source>
        <dbReference type="SAM" id="MobiDB-lite"/>
    </source>
</evidence>
<accession>A0ABD3QXG6</accession>
<evidence type="ECO:0000313" key="3">
    <source>
        <dbReference type="Proteomes" id="UP001530400"/>
    </source>
</evidence>
<feature type="compositionally biased region" description="Polar residues" evidence="1">
    <location>
        <begin position="1"/>
        <end position="13"/>
    </location>
</feature>
<comment type="caution">
    <text evidence="2">The sequence shown here is derived from an EMBL/GenBank/DDBJ whole genome shotgun (WGS) entry which is preliminary data.</text>
</comment>
<reference evidence="2 3" key="1">
    <citation type="submission" date="2024-10" db="EMBL/GenBank/DDBJ databases">
        <title>Updated reference genomes for cyclostephanoid diatoms.</title>
        <authorList>
            <person name="Roberts W.R."/>
            <person name="Alverson A.J."/>
        </authorList>
    </citation>
    <scope>NUCLEOTIDE SEQUENCE [LARGE SCALE GENOMIC DNA]</scope>
    <source>
        <strain evidence="2 3">AJA010-31</strain>
    </source>
</reference>
<organism evidence="2 3">
    <name type="scientific">Cyclotella atomus</name>
    <dbReference type="NCBI Taxonomy" id="382360"/>
    <lineage>
        <taxon>Eukaryota</taxon>
        <taxon>Sar</taxon>
        <taxon>Stramenopiles</taxon>
        <taxon>Ochrophyta</taxon>
        <taxon>Bacillariophyta</taxon>
        <taxon>Coscinodiscophyceae</taxon>
        <taxon>Thalassiosirophycidae</taxon>
        <taxon>Stephanodiscales</taxon>
        <taxon>Stephanodiscaceae</taxon>
        <taxon>Cyclotella</taxon>
    </lineage>
</organism>
<dbReference type="AlphaFoldDB" id="A0ABD3QXG6"/>
<protein>
    <submittedName>
        <fullName evidence="2">Uncharacterized protein</fullName>
    </submittedName>
</protein>
<dbReference type="Proteomes" id="UP001530400">
    <property type="component" value="Unassembled WGS sequence"/>
</dbReference>